<keyword evidence="4" id="KW-0004">4Fe-4S</keyword>
<evidence type="ECO:0000256" key="4">
    <source>
        <dbReference type="ARBA" id="ARBA00022485"/>
    </source>
</evidence>
<dbReference type="InterPro" id="IPR006554">
    <property type="entry name" value="Helicase-like_DEXD_c2"/>
</dbReference>
<comment type="catalytic activity">
    <reaction evidence="17">
        <text>ATP + H2O = ADP + phosphate + H(+)</text>
        <dbReference type="Rhea" id="RHEA:13065"/>
        <dbReference type="ChEBI" id="CHEBI:15377"/>
        <dbReference type="ChEBI" id="CHEBI:15378"/>
        <dbReference type="ChEBI" id="CHEBI:30616"/>
        <dbReference type="ChEBI" id="CHEBI:43474"/>
        <dbReference type="ChEBI" id="CHEBI:456216"/>
        <dbReference type="EC" id="5.6.2.3"/>
    </reaction>
</comment>
<organism evidence="21 22">
    <name type="scientific">Catenaria anguillulae PL171</name>
    <dbReference type="NCBI Taxonomy" id="765915"/>
    <lineage>
        <taxon>Eukaryota</taxon>
        <taxon>Fungi</taxon>
        <taxon>Fungi incertae sedis</taxon>
        <taxon>Blastocladiomycota</taxon>
        <taxon>Blastocladiomycetes</taxon>
        <taxon>Blastocladiales</taxon>
        <taxon>Catenariaceae</taxon>
        <taxon>Catenaria</taxon>
    </lineage>
</organism>
<sequence>MTNHSSPMHAVSESNGKVTASESPSRPLFQSLLPSRALPASFATHGALAPQAGGGGLAGLRMRAKSRSGSSGSLSLFGPSSSSSSTTLVRPSQPAPQQQGGDDSAAPQAKKEPPHPAVGKRATKPPAKGQVQTNLHMFQSNAASTSSCTASSTPAASAPAAPAAPTSGKSYSMSSIPIHFPFPAYPSQLQMMSKIIAALNNKQNALLESPTGSGKSLAILCATLAWRQHEAVARQTRYERDMAEWEAKMKEWSEKCKRDKAERIKAKLAEKEREREERKQQQQQQRLAGGIKRERSKMSVKMEGVEVSDSDSDDDFVSYSTATAASSVRSHNPALASGWDATTLPAPVANSATEDKKPAVPTADSETASAPPVRPTLTPLPKIYLASRTHKQLAQLVSELAATSTYRPRMSVLGSRHQYCIHTQVCSAGDRNAACAEAVDKNECRYYEGARALKLAVARGKLGNVWDVEDLKSAGLKQRGCPYFAARALADEAELVLCPYNYLMDASIRGAMNVDLDGAVVVVDEAHNVEDVAREAASMEVDNVALTQWEKELKDLVKFFDEITDEDMVAMYPNGAPEYRKLLEVVEAVRAFVSEVAGAGWQSVDFERKVNVINPDVLIRHFATRNITPDQSLPRLHAILQAVGQAQVEHRDNKMIQTVSEPTYRGLSQLYLGLSNVMNQKYTQDFHVVVMERVDRGGGSGGGGSGFRGRGGGRGGRRGGGRGGGGSIVDMLSASPTSEWHHKFALWCMNPAVTFRPLADSAHSIILTSGTLSPMATFASELGTEFPIRLEADHVIRNDQSLVGILTHGLVPAHMSGAPPMHVPLVGDYKGSERLEYQDAVGDALVGIASVVPHGVLVFGPSYAFLEKLVARWKVTGVWAALEREKGTVMMEPRGGKEGVFDEALKEFYDAVDASRKREEEHGGGAGDGVVKGCGAVLFGVFRGKVSEGIDFSNHRARAVVCIGIPYPHAKDKQVALKKDFNDRLQHSRGLLSGHEWYNIQAFRALNQALGRCIRHRGDWGALILLDQRMANPQLHKSISKWVRPRLVEWRDTQVAVGQLTRFVEARRRADLGEEVPPPSGPPVTAVHQQHQQQLSNGHASPQVMFQTRPPAPMVAGPPVFATRPESPARPSYPPHPPVYTTRQPPPLSTHSPARLAPPHYPPPAQHLHEPTTHSPLVSGPLARSDTFPPPIPPRPHSPHGHLHAHQLHTDSPQPTRHDSYTPPTTTEMYTARPLPPASARSPAAANPYMPAGVFHFARPLPPTSPSPASSQGVGGTAADAAGLRVQQQQRQHVVDMTAQEDEGDAWWDLVAQGGK</sequence>
<dbReference type="GO" id="GO:0043139">
    <property type="term" value="F:5'-3' DNA helicase activity"/>
    <property type="evidence" value="ECO:0007669"/>
    <property type="project" value="UniProtKB-EC"/>
</dbReference>
<evidence type="ECO:0000256" key="17">
    <source>
        <dbReference type="ARBA" id="ARBA00048954"/>
    </source>
</evidence>
<evidence type="ECO:0000256" key="2">
    <source>
        <dbReference type="ARBA" id="ARBA00004123"/>
    </source>
</evidence>
<evidence type="ECO:0000313" key="22">
    <source>
        <dbReference type="Proteomes" id="UP000193411"/>
    </source>
</evidence>
<evidence type="ECO:0000256" key="13">
    <source>
        <dbReference type="ARBA" id="ARBA00023204"/>
    </source>
</evidence>
<dbReference type="GO" id="GO:0005634">
    <property type="term" value="C:nucleus"/>
    <property type="evidence" value="ECO:0007669"/>
    <property type="project" value="UniProtKB-SubCell"/>
</dbReference>
<dbReference type="GO" id="GO:0016818">
    <property type="term" value="F:hydrolase activity, acting on acid anhydrides, in phosphorus-containing anhydrides"/>
    <property type="evidence" value="ECO:0007669"/>
    <property type="project" value="InterPro"/>
</dbReference>
<keyword evidence="5" id="KW-0479">Metal-binding</keyword>
<feature type="compositionally biased region" description="Pro residues" evidence="19">
    <location>
        <begin position="1131"/>
        <end position="1148"/>
    </location>
</feature>
<evidence type="ECO:0000313" key="21">
    <source>
        <dbReference type="EMBL" id="ORZ33420.1"/>
    </source>
</evidence>
<feature type="compositionally biased region" description="Polar residues" evidence="19">
    <location>
        <begin position="1"/>
        <end position="24"/>
    </location>
</feature>
<feature type="region of interest" description="Disordered" evidence="19">
    <location>
        <begin position="697"/>
        <end position="725"/>
    </location>
</feature>
<feature type="region of interest" description="Disordered" evidence="19">
    <location>
        <begin position="351"/>
        <end position="375"/>
    </location>
</feature>
<dbReference type="EMBL" id="MCFL01000036">
    <property type="protein sequence ID" value="ORZ33420.1"/>
    <property type="molecule type" value="Genomic_DNA"/>
</dbReference>
<evidence type="ECO:0000256" key="19">
    <source>
        <dbReference type="SAM" id="MobiDB-lite"/>
    </source>
</evidence>
<dbReference type="SMART" id="SM00491">
    <property type="entry name" value="HELICc2"/>
    <property type="match status" value="1"/>
</dbReference>
<keyword evidence="6" id="KW-0547">Nucleotide-binding</keyword>
<keyword evidence="8" id="KW-0378">Hydrolase</keyword>
<dbReference type="GO" id="GO:0003677">
    <property type="term" value="F:DNA binding"/>
    <property type="evidence" value="ECO:0007669"/>
    <property type="project" value="InterPro"/>
</dbReference>
<feature type="region of interest" description="Disordered" evidence="19">
    <location>
        <begin position="1073"/>
        <end position="1222"/>
    </location>
</feature>
<evidence type="ECO:0000256" key="16">
    <source>
        <dbReference type="ARBA" id="ARBA00044969"/>
    </source>
</evidence>
<dbReference type="GO" id="GO:0006289">
    <property type="term" value="P:nucleotide-excision repair"/>
    <property type="evidence" value="ECO:0007669"/>
    <property type="project" value="TreeGrafter"/>
</dbReference>
<keyword evidence="9 21" id="KW-0347">Helicase</keyword>
<dbReference type="GO" id="GO:0051539">
    <property type="term" value="F:4 iron, 4 sulfur cluster binding"/>
    <property type="evidence" value="ECO:0007669"/>
    <property type="project" value="UniProtKB-KW"/>
</dbReference>
<comment type="subcellular location">
    <subcellularLocation>
        <location evidence="2">Nucleus</location>
    </subcellularLocation>
</comment>
<dbReference type="InterPro" id="IPR006555">
    <property type="entry name" value="ATP-dep_Helicase_C"/>
</dbReference>
<comment type="cofactor">
    <cofactor evidence="1">
        <name>[4Fe-4S] cluster</name>
        <dbReference type="ChEBI" id="CHEBI:49883"/>
    </cofactor>
</comment>
<keyword evidence="12" id="KW-0411">Iron-sulfur</keyword>
<keyword evidence="13" id="KW-0234">DNA repair</keyword>
<feature type="compositionally biased region" description="Basic residues" evidence="19">
    <location>
        <begin position="1197"/>
        <end position="1207"/>
    </location>
</feature>
<keyword evidence="7" id="KW-0227">DNA damage</keyword>
<feature type="compositionally biased region" description="Low complexity" evidence="19">
    <location>
        <begin position="145"/>
        <end position="167"/>
    </location>
</feature>
<keyword evidence="11" id="KW-0408">Iron</keyword>
<feature type="compositionally biased region" description="Gly residues" evidence="19">
    <location>
        <begin position="697"/>
        <end position="714"/>
    </location>
</feature>
<dbReference type="InterPro" id="IPR027417">
    <property type="entry name" value="P-loop_NTPase"/>
</dbReference>
<evidence type="ECO:0000256" key="8">
    <source>
        <dbReference type="ARBA" id="ARBA00022801"/>
    </source>
</evidence>
<comment type="caution">
    <text evidence="21">The sequence shown here is derived from an EMBL/GenBank/DDBJ whole genome shotgun (WGS) entry which is preliminary data.</text>
</comment>
<dbReference type="SUPFAM" id="SSF52540">
    <property type="entry name" value="P-loop containing nucleoside triphosphate hydrolases"/>
    <property type="match status" value="1"/>
</dbReference>
<protein>
    <recommendedName>
        <fullName evidence="16">DNA 5'-3' helicase</fullName>
        <ecNumber evidence="16">5.6.2.3</ecNumber>
    </recommendedName>
    <alternativeName>
        <fullName evidence="18">DNA 5'-3' helicase FANCJ</fullName>
    </alternativeName>
</protein>
<feature type="compositionally biased region" description="Low complexity" evidence="19">
    <location>
        <begin position="67"/>
        <end position="92"/>
    </location>
</feature>
<feature type="region of interest" description="Disordered" evidence="19">
    <location>
        <begin position="145"/>
        <end position="170"/>
    </location>
</feature>
<evidence type="ECO:0000256" key="6">
    <source>
        <dbReference type="ARBA" id="ARBA00022741"/>
    </source>
</evidence>
<dbReference type="GO" id="GO:0005524">
    <property type="term" value="F:ATP binding"/>
    <property type="evidence" value="ECO:0007669"/>
    <property type="project" value="UniProtKB-KW"/>
</dbReference>
<feature type="compositionally biased region" description="Acidic residues" evidence="19">
    <location>
        <begin position="306"/>
        <end position="316"/>
    </location>
</feature>
<dbReference type="Gene3D" id="3.40.50.300">
    <property type="entry name" value="P-loop containing nucleotide triphosphate hydrolases"/>
    <property type="match status" value="3"/>
</dbReference>
<dbReference type="InterPro" id="IPR014013">
    <property type="entry name" value="Helic_SF1/SF2_ATP-bd_DinG/Rad3"/>
</dbReference>
<keyword evidence="14" id="KW-0413">Isomerase</keyword>
<dbReference type="SMART" id="SM00488">
    <property type="entry name" value="DEXDc2"/>
    <property type="match status" value="1"/>
</dbReference>
<dbReference type="GO" id="GO:1990918">
    <property type="term" value="P:double-strand break repair involved in meiotic recombination"/>
    <property type="evidence" value="ECO:0007669"/>
    <property type="project" value="TreeGrafter"/>
</dbReference>
<gene>
    <name evidence="21" type="ORF">BCR44DRAFT_73533</name>
</gene>
<evidence type="ECO:0000256" key="14">
    <source>
        <dbReference type="ARBA" id="ARBA00023235"/>
    </source>
</evidence>
<dbReference type="PANTHER" id="PTHR11472">
    <property type="entry name" value="DNA REPAIR DEAD HELICASE RAD3/XP-D SUBFAMILY MEMBER"/>
    <property type="match status" value="1"/>
</dbReference>
<dbReference type="STRING" id="765915.A0A1Y2HFP8"/>
<proteinExistence type="inferred from homology"/>
<dbReference type="Pfam" id="PF06733">
    <property type="entry name" value="DEAD_2"/>
    <property type="match status" value="1"/>
</dbReference>
<evidence type="ECO:0000256" key="5">
    <source>
        <dbReference type="ARBA" id="ARBA00022723"/>
    </source>
</evidence>
<evidence type="ECO:0000256" key="15">
    <source>
        <dbReference type="ARBA" id="ARBA00023242"/>
    </source>
</evidence>
<feature type="region of interest" description="Disordered" evidence="19">
    <location>
        <begin position="1"/>
        <end position="32"/>
    </location>
</feature>
<dbReference type="FunFam" id="3.40.50.300:FF:000731">
    <property type="entry name" value="Fanconi anemia group J protein homolog"/>
    <property type="match status" value="1"/>
</dbReference>
<dbReference type="OrthoDB" id="272481at2759"/>
<evidence type="ECO:0000256" key="12">
    <source>
        <dbReference type="ARBA" id="ARBA00023014"/>
    </source>
</evidence>
<keyword evidence="10" id="KW-0067">ATP-binding</keyword>
<dbReference type="PROSITE" id="PS51193">
    <property type="entry name" value="HELICASE_ATP_BIND_2"/>
    <property type="match status" value="1"/>
</dbReference>
<dbReference type="EC" id="5.6.2.3" evidence="16"/>
<evidence type="ECO:0000256" key="1">
    <source>
        <dbReference type="ARBA" id="ARBA00001966"/>
    </source>
</evidence>
<evidence type="ECO:0000259" key="20">
    <source>
        <dbReference type="PROSITE" id="PS51193"/>
    </source>
</evidence>
<evidence type="ECO:0000256" key="18">
    <source>
        <dbReference type="ARBA" id="ARBA00082714"/>
    </source>
</evidence>
<dbReference type="PANTHER" id="PTHR11472:SF47">
    <property type="entry name" value="FANCONI ANEMIA GROUP J PROTEIN"/>
    <property type="match status" value="1"/>
</dbReference>
<dbReference type="InterPro" id="IPR045028">
    <property type="entry name" value="DinG/Rad3-like"/>
</dbReference>
<feature type="region of interest" description="Disordered" evidence="19">
    <location>
        <begin position="270"/>
        <end position="316"/>
    </location>
</feature>
<evidence type="ECO:0000256" key="7">
    <source>
        <dbReference type="ARBA" id="ARBA00022763"/>
    </source>
</evidence>
<feature type="domain" description="Helicase ATP-binding" evidence="20">
    <location>
        <begin position="174"/>
        <end position="578"/>
    </location>
</feature>
<feature type="compositionally biased region" description="Polar residues" evidence="19">
    <location>
        <begin position="1087"/>
        <end position="1106"/>
    </location>
</feature>
<keyword evidence="15" id="KW-0539">Nucleus</keyword>
<dbReference type="Proteomes" id="UP000193411">
    <property type="component" value="Unassembled WGS sequence"/>
</dbReference>
<feature type="compositionally biased region" description="Low complexity" evidence="19">
    <location>
        <begin position="281"/>
        <end position="290"/>
    </location>
</feature>
<dbReference type="Pfam" id="PF13307">
    <property type="entry name" value="Helicase_C_2"/>
    <property type="match status" value="1"/>
</dbReference>
<feature type="region of interest" description="Disordered" evidence="19">
    <location>
        <begin position="46"/>
        <end position="129"/>
    </location>
</feature>
<dbReference type="CDD" id="cd18788">
    <property type="entry name" value="SF2_C_XPD"/>
    <property type="match status" value="1"/>
</dbReference>
<evidence type="ECO:0000256" key="11">
    <source>
        <dbReference type="ARBA" id="ARBA00023004"/>
    </source>
</evidence>
<evidence type="ECO:0000256" key="3">
    <source>
        <dbReference type="ARBA" id="ARBA00008792"/>
    </source>
</evidence>
<evidence type="ECO:0000256" key="10">
    <source>
        <dbReference type="ARBA" id="ARBA00022840"/>
    </source>
</evidence>
<evidence type="ECO:0000256" key="9">
    <source>
        <dbReference type="ARBA" id="ARBA00022806"/>
    </source>
</evidence>
<dbReference type="GO" id="GO:0046872">
    <property type="term" value="F:metal ion binding"/>
    <property type="evidence" value="ECO:0007669"/>
    <property type="project" value="UniProtKB-KW"/>
</dbReference>
<accession>A0A1Y2HFP8</accession>
<keyword evidence="22" id="KW-1185">Reference proteome</keyword>
<name>A0A1Y2HFP8_9FUNG</name>
<comment type="similarity">
    <text evidence="3">Belongs to the DEAD box helicase family. DEAH subfamily.</text>
</comment>
<dbReference type="InterPro" id="IPR010614">
    <property type="entry name" value="RAD3-like_helicase_DEAD"/>
</dbReference>
<reference evidence="21 22" key="1">
    <citation type="submission" date="2016-07" db="EMBL/GenBank/DDBJ databases">
        <title>Pervasive Adenine N6-methylation of Active Genes in Fungi.</title>
        <authorList>
            <consortium name="DOE Joint Genome Institute"/>
            <person name="Mondo S.J."/>
            <person name="Dannebaum R.O."/>
            <person name="Kuo R.C."/>
            <person name="Labutti K."/>
            <person name="Haridas S."/>
            <person name="Kuo A."/>
            <person name="Salamov A."/>
            <person name="Ahrendt S.R."/>
            <person name="Lipzen A."/>
            <person name="Sullivan W."/>
            <person name="Andreopoulos W.B."/>
            <person name="Clum A."/>
            <person name="Lindquist E."/>
            <person name="Daum C."/>
            <person name="Ramamoorthy G.K."/>
            <person name="Gryganskyi A."/>
            <person name="Culley D."/>
            <person name="Magnuson J.K."/>
            <person name="James T.Y."/>
            <person name="O'Malley M.A."/>
            <person name="Stajich J.E."/>
            <person name="Spatafora J.W."/>
            <person name="Visel A."/>
            <person name="Grigoriev I.V."/>
        </authorList>
    </citation>
    <scope>NUCLEOTIDE SEQUENCE [LARGE SCALE GENOMIC DNA]</scope>
    <source>
        <strain evidence="21 22">PL171</strain>
    </source>
</reference>
<feature type="compositionally biased region" description="Basic and acidic residues" evidence="19">
    <location>
        <begin position="270"/>
        <end position="280"/>
    </location>
</feature>